<comment type="caution">
    <text evidence="2">The sequence shown here is derived from an EMBL/GenBank/DDBJ whole genome shotgun (WGS) entry which is preliminary data.</text>
</comment>
<dbReference type="AlphaFoldDB" id="A0A2I0KCV8"/>
<feature type="compositionally biased region" description="Polar residues" evidence="1">
    <location>
        <begin position="66"/>
        <end position="88"/>
    </location>
</feature>
<accession>A0A2I0KCV8</accession>
<name>A0A2I0KCV8_PUNGR</name>
<dbReference type="STRING" id="22663.A0A2I0KCV8"/>
<dbReference type="Proteomes" id="UP000233551">
    <property type="component" value="Unassembled WGS sequence"/>
</dbReference>
<dbReference type="EMBL" id="PGOL01000700">
    <property type="protein sequence ID" value="PKI65943.1"/>
    <property type="molecule type" value="Genomic_DNA"/>
</dbReference>
<proteinExistence type="predicted"/>
<reference evidence="2 3" key="1">
    <citation type="submission" date="2017-11" db="EMBL/GenBank/DDBJ databases">
        <title>De-novo sequencing of pomegranate (Punica granatum L.) genome.</title>
        <authorList>
            <person name="Akparov Z."/>
            <person name="Amiraslanov A."/>
            <person name="Hajiyeva S."/>
            <person name="Abbasov M."/>
            <person name="Kaur K."/>
            <person name="Hamwieh A."/>
            <person name="Solovyev V."/>
            <person name="Salamov A."/>
            <person name="Braich B."/>
            <person name="Kosarev P."/>
            <person name="Mahmoud A."/>
            <person name="Hajiyev E."/>
            <person name="Babayeva S."/>
            <person name="Izzatullayeva V."/>
            <person name="Mammadov A."/>
            <person name="Mammadov A."/>
            <person name="Sharifova S."/>
            <person name="Ojaghi J."/>
            <person name="Eynullazada K."/>
            <person name="Bayramov B."/>
            <person name="Abdulazimova A."/>
            <person name="Shahmuradov I."/>
        </authorList>
    </citation>
    <scope>NUCLEOTIDE SEQUENCE [LARGE SCALE GENOMIC DNA]</scope>
    <source>
        <strain evidence="3">cv. AG2017</strain>
        <tissue evidence="2">Leaf</tissue>
    </source>
</reference>
<organism evidence="2 3">
    <name type="scientific">Punica granatum</name>
    <name type="common">Pomegranate</name>
    <dbReference type="NCBI Taxonomy" id="22663"/>
    <lineage>
        <taxon>Eukaryota</taxon>
        <taxon>Viridiplantae</taxon>
        <taxon>Streptophyta</taxon>
        <taxon>Embryophyta</taxon>
        <taxon>Tracheophyta</taxon>
        <taxon>Spermatophyta</taxon>
        <taxon>Magnoliopsida</taxon>
        <taxon>eudicotyledons</taxon>
        <taxon>Gunneridae</taxon>
        <taxon>Pentapetalae</taxon>
        <taxon>rosids</taxon>
        <taxon>malvids</taxon>
        <taxon>Myrtales</taxon>
        <taxon>Lythraceae</taxon>
        <taxon>Punica</taxon>
    </lineage>
</organism>
<keyword evidence="3" id="KW-1185">Reference proteome</keyword>
<evidence type="ECO:0000313" key="2">
    <source>
        <dbReference type="EMBL" id="PKI65943.1"/>
    </source>
</evidence>
<protein>
    <submittedName>
        <fullName evidence="2">Uncharacterized protein</fullName>
    </submittedName>
</protein>
<evidence type="ECO:0000313" key="3">
    <source>
        <dbReference type="Proteomes" id="UP000233551"/>
    </source>
</evidence>
<evidence type="ECO:0000256" key="1">
    <source>
        <dbReference type="SAM" id="MobiDB-lite"/>
    </source>
</evidence>
<gene>
    <name evidence="2" type="ORF">CRG98_013663</name>
</gene>
<sequence>MDHYSHIPSWSSPYTTNGLFKPEKWTTIPTFHLGPAHTRQMDSSNQKNHLSLNPIEASITLRPRLPSSQPVDNTSVQPTPNEPAQSSHIHPVSAQPVSALSDSTQIDPMSPNGSNKFLKAQPIPAQSDLPQSQPVSSLGSHEPIPVQFISNSPQAQTSSLPVHPTTTNQHQMTTRAKSGIHKPNPKFSLLTSSCDSVIEPTCYSQAVKDPNWRQAMADEFNALIQNGTWSLVPPNAESDTKLVLLLRDFVNNLE</sequence>
<feature type="region of interest" description="Disordered" evidence="1">
    <location>
        <begin position="64"/>
        <end position="119"/>
    </location>
</feature>
<feature type="compositionally biased region" description="Polar residues" evidence="1">
    <location>
        <begin position="95"/>
        <end position="115"/>
    </location>
</feature>